<protein>
    <submittedName>
        <fullName evidence="4">Transcriptional regulatory</fullName>
    </submittedName>
</protein>
<dbReference type="PANTHER" id="PTHR31668:SF4">
    <property type="entry name" value="TRANSCRIPTIONAL ACTIVATOR PROTEIN DAL81"/>
    <property type="match status" value="1"/>
</dbReference>
<dbReference type="GO" id="GO:0000981">
    <property type="term" value="F:DNA-binding transcription factor activity, RNA polymerase II-specific"/>
    <property type="evidence" value="ECO:0007669"/>
    <property type="project" value="InterPro"/>
</dbReference>
<dbReference type="GO" id="GO:0005634">
    <property type="term" value="C:nucleus"/>
    <property type="evidence" value="ECO:0007669"/>
    <property type="project" value="TreeGrafter"/>
</dbReference>
<dbReference type="CDD" id="cd12148">
    <property type="entry name" value="fungal_TF_MHR"/>
    <property type="match status" value="1"/>
</dbReference>
<feature type="region of interest" description="Disordered" evidence="2">
    <location>
        <begin position="53"/>
        <end position="90"/>
    </location>
</feature>
<feature type="region of interest" description="Disordered" evidence="2">
    <location>
        <begin position="1"/>
        <end position="21"/>
    </location>
</feature>
<evidence type="ECO:0000313" key="4">
    <source>
        <dbReference type="EMBL" id="CAK4008924.1"/>
    </source>
</evidence>
<dbReference type="PROSITE" id="PS00463">
    <property type="entry name" value="ZN2_CY6_FUNGAL_1"/>
    <property type="match status" value="1"/>
</dbReference>
<dbReference type="SMART" id="SM00906">
    <property type="entry name" value="Fungal_trans"/>
    <property type="match status" value="1"/>
</dbReference>
<accession>A0AAI8YYE4</accession>
<evidence type="ECO:0000256" key="2">
    <source>
        <dbReference type="SAM" id="MobiDB-lite"/>
    </source>
</evidence>
<dbReference type="InterPro" id="IPR007219">
    <property type="entry name" value="XnlR_reg_dom"/>
</dbReference>
<dbReference type="PROSITE" id="PS50048">
    <property type="entry name" value="ZN2_CY6_FUNGAL_2"/>
    <property type="match status" value="1"/>
</dbReference>
<dbReference type="Pfam" id="PF04082">
    <property type="entry name" value="Fungal_trans"/>
    <property type="match status" value="1"/>
</dbReference>
<feature type="domain" description="Zn(2)-C6 fungal-type" evidence="3">
    <location>
        <begin position="21"/>
        <end position="53"/>
    </location>
</feature>
<proteinExistence type="predicted"/>
<sequence>MERDANSPSHGRKYKSRKERPCDACRRRKVCCIREPGDGACSLCRMQNSSCRYDKGPTSRRRRPASGPPVTEDAESSSSVFLRRHGSRDRRESLITTTTPGFSAATGGEWISQYVGLSGDQDPFVLRHSNFNRSNYYKSDDWACLRVRSDGAFPAIFTLVPDSHLDARPPHYPDSSLLDEAYPLHHELLTTYFDVIHTSYPLLDPTRFVKGNKIDLPLLAAMYSLSLPYCPAARDLSYGAINSFAFQALPIESRMPRLETIEASLLFLQRHTQIHRAPTTPGLYAELGALVGISHDAGLNIDPSSWDLSTADRSRRKRLWYAVFIADKWSALGLGRPSYIHDDECNVPLLTVDDIPAETVGKDGLPRTSSQMFVAIAALTQILSAILTTFYTLKGAEHSALSTVEELARVKGFFELQLHDFQARYMAPFANITDVFLDPTGTLFLAYYTVEIVLCRALLRCLPPTDPNCLQLRERARQLVMSISKLLENLQVTRLRAFWWSPISRINFAMAGGFMFSMLLSSVTDEEVEWWSAELSRYRRLLDMQSLAFDTTKLAAARMSALANVNQARAPSDATTGRVDPKQAFCRDFGVELNTL</sequence>
<dbReference type="CDD" id="cd00067">
    <property type="entry name" value="GAL4"/>
    <property type="match status" value="1"/>
</dbReference>
<dbReference type="PANTHER" id="PTHR31668">
    <property type="entry name" value="GLUCOSE TRANSPORT TRANSCRIPTION REGULATOR RGT1-RELATED-RELATED"/>
    <property type="match status" value="1"/>
</dbReference>
<evidence type="ECO:0000259" key="3">
    <source>
        <dbReference type="PROSITE" id="PS50048"/>
    </source>
</evidence>
<dbReference type="GO" id="GO:0001080">
    <property type="term" value="P:nitrogen catabolite activation of transcription from RNA polymerase II promoter"/>
    <property type="evidence" value="ECO:0007669"/>
    <property type="project" value="TreeGrafter"/>
</dbReference>
<organism evidence="4 5">
    <name type="scientific">Lecanosticta acicola</name>
    <dbReference type="NCBI Taxonomy" id="111012"/>
    <lineage>
        <taxon>Eukaryota</taxon>
        <taxon>Fungi</taxon>
        <taxon>Dikarya</taxon>
        <taxon>Ascomycota</taxon>
        <taxon>Pezizomycotina</taxon>
        <taxon>Dothideomycetes</taxon>
        <taxon>Dothideomycetidae</taxon>
        <taxon>Mycosphaerellales</taxon>
        <taxon>Mycosphaerellaceae</taxon>
        <taxon>Lecanosticta</taxon>
    </lineage>
</organism>
<keyword evidence="5" id="KW-1185">Reference proteome</keyword>
<gene>
    <name evidence="4" type="ORF">LECACI_7A004378</name>
</gene>
<comment type="caution">
    <text evidence="4">The sequence shown here is derived from an EMBL/GenBank/DDBJ whole genome shotgun (WGS) entry which is preliminary data.</text>
</comment>
<evidence type="ECO:0000256" key="1">
    <source>
        <dbReference type="ARBA" id="ARBA00023242"/>
    </source>
</evidence>
<dbReference type="GO" id="GO:0003677">
    <property type="term" value="F:DNA binding"/>
    <property type="evidence" value="ECO:0007669"/>
    <property type="project" value="InterPro"/>
</dbReference>
<reference evidence="4" key="1">
    <citation type="submission" date="2023-11" db="EMBL/GenBank/DDBJ databases">
        <authorList>
            <person name="Alioto T."/>
            <person name="Alioto T."/>
            <person name="Gomez Garrido J."/>
        </authorList>
    </citation>
    <scope>NUCLEOTIDE SEQUENCE</scope>
</reference>
<dbReference type="InterPro" id="IPR001138">
    <property type="entry name" value="Zn2Cys6_DnaBD"/>
</dbReference>
<dbReference type="AlphaFoldDB" id="A0AAI8YYE4"/>
<name>A0AAI8YYE4_9PEZI</name>
<evidence type="ECO:0000313" key="5">
    <source>
        <dbReference type="Proteomes" id="UP001296104"/>
    </source>
</evidence>
<dbReference type="InterPro" id="IPR050797">
    <property type="entry name" value="Carb_Metab_Trans_Reg"/>
</dbReference>
<keyword evidence="1" id="KW-0539">Nucleus</keyword>
<dbReference type="Proteomes" id="UP001296104">
    <property type="component" value="Unassembled WGS sequence"/>
</dbReference>
<dbReference type="GO" id="GO:0006351">
    <property type="term" value="P:DNA-templated transcription"/>
    <property type="evidence" value="ECO:0007669"/>
    <property type="project" value="InterPro"/>
</dbReference>
<dbReference type="EMBL" id="CAVMBE010000024">
    <property type="protein sequence ID" value="CAK4008924.1"/>
    <property type="molecule type" value="Genomic_DNA"/>
</dbReference>
<dbReference type="GO" id="GO:0008270">
    <property type="term" value="F:zinc ion binding"/>
    <property type="evidence" value="ECO:0007669"/>
    <property type="project" value="InterPro"/>
</dbReference>